<dbReference type="PROSITE" id="PS00216">
    <property type="entry name" value="SUGAR_TRANSPORT_1"/>
    <property type="match status" value="2"/>
</dbReference>
<evidence type="ECO:0000256" key="10">
    <source>
        <dbReference type="SAM" id="Phobius"/>
    </source>
</evidence>
<keyword evidence="4" id="KW-0762">Sugar transport</keyword>
<keyword evidence="3 8" id="KW-0813">Transport</keyword>
<evidence type="ECO:0000256" key="1">
    <source>
        <dbReference type="ARBA" id="ARBA00004141"/>
    </source>
</evidence>
<organism evidence="12 13">
    <name type="scientific">Pyricularia grisea</name>
    <name type="common">Crabgrass-specific blast fungus</name>
    <name type="synonym">Magnaporthe grisea</name>
    <dbReference type="NCBI Taxonomy" id="148305"/>
    <lineage>
        <taxon>Eukaryota</taxon>
        <taxon>Fungi</taxon>
        <taxon>Dikarya</taxon>
        <taxon>Ascomycota</taxon>
        <taxon>Pezizomycotina</taxon>
        <taxon>Sordariomycetes</taxon>
        <taxon>Sordariomycetidae</taxon>
        <taxon>Magnaporthales</taxon>
        <taxon>Pyriculariaceae</taxon>
        <taxon>Pyricularia</taxon>
    </lineage>
</organism>
<dbReference type="InterPro" id="IPR050360">
    <property type="entry name" value="MFS_Sugar_Transporters"/>
</dbReference>
<sequence length="572" mass="62444">MLGGKSIRVNGAECGVESLFLGAVTSLGGFLFGYDTGQISGMLIFEDFQRRFATGPVGENGIREWVPIIQSTMVSLMSIGTLIGALSGAYTADWWGRRRSLAFGVVLFIIGNIIQITAMESWIHMMMGRWVAGLGIGNLSVGVPMFQSECAPREIRGAVVASYQLLITFGILISNIINYGVRHIQGSDASWRIVIGLGIFFSIPLGIGILLVPESPRWLAGRQDWDGARMSIARLRGMKHDPNNALVETDISEMFKIIKEESSVGVGSWAECFTGKGGSAGIPKVVYRTILGMFLHFTQQWTGVNYFFYYGATIFQSAGVDDPIVTQLILGAVNVVMTFLGLYIVEKFGRRGPLFIGGAWQAVWLAVFAAIGTALPPQENRVSGIVMIVSACMFIASFASTWGPICWVVIGETFPLRTRAKQASLSTAGNWLGNFMISFLTPIATSGISFSYGFVFAGVNLAGALGVYFFLYESRMLSLENVDRMYGDPSIKPWNSRKWTPPGYIDRRTKDEKYIPEGEHVRDGVRGSVGSDNTAVPGEADVHHDQQRTKSRPGSDGVPTTEQHEQAVLRNA</sequence>
<evidence type="ECO:0000256" key="5">
    <source>
        <dbReference type="ARBA" id="ARBA00022692"/>
    </source>
</evidence>
<gene>
    <name evidence="13" type="ORF">PgNI_11524</name>
</gene>
<dbReference type="Proteomes" id="UP000515153">
    <property type="component" value="Chromosome V"/>
</dbReference>
<evidence type="ECO:0000256" key="6">
    <source>
        <dbReference type="ARBA" id="ARBA00022989"/>
    </source>
</evidence>
<dbReference type="GO" id="GO:0005886">
    <property type="term" value="C:plasma membrane"/>
    <property type="evidence" value="ECO:0007669"/>
    <property type="project" value="TreeGrafter"/>
</dbReference>
<name>A0A6P8ANU5_PYRGI</name>
<evidence type="ECO:0000256" key="9">
    <source>
        <dbReference type="SAM" id="MobiDB-lite"/>
    </source>
</evidence>
<feature type="transmembrane region" description="Helical" evidence="10">
    <location>
        <begin position="384"/>
        <end position="411"/>
    </location>
</feature>
<dbReference type="GeneID" id="41966395"/>
<feature type="transmembrane region" description="Helical" evidence="10">
    <location>
        <begin position="158"/>
        <end position="177"/>
    </location>
</feature>
<keyword evidence="12" id="KW-1185">Reference proteome</keyword>
<evidence type="ECO:0000256" key="3">
    <source>
        <dbReference type="ARBA" id="ARBA00022448"/>
    </source>
</evidence>
<feature type="transmembrane region" description="Helical" evidence="10">
    <location>
        <begin position="352"/>
        <end position="372"/>
    </location>
</feature>
<feature type="transmembrane region" description="Helical" evidence="10">
    <location>
        <begin position="129"/>
        <end position="146"/>
    </location>
</feature>
<keyword evidence="6 10" id="KW-1133">Transmembrane helix</keyword>
<protein>
    <recommendedName>
        <fullName evidence="11">Major facilitator superfamily (MFS) profile domain-containing protein</fullName>
    </recommendedName>
</protein>
<dbReference type="SUPFAM" id="SSF103473">
    <property type="entry name" value="MFS general substrate transporter"/>
    <property type="match status" value="1"/>
</dbReference>
<evidence type="ECO:0000313" key="13">
    <source>
        <dbReference type="RefSeq" id="XP_030976576.1"/>
    </source>
</evidence>
<accession>A0A6P8ANU5</accession>
<dbReference type="InterPro" id="IPR003663">
    <property type="entry name" value="Sugar/inositol_transpt"/>
</dbReference>
<evidence type="ECO:0000256" key="2">
    <source>
        <dbReference type="ARBA" id="ARBA00010992"/>
    </source>
</evidence>
<feature type="compositionally biased region" description="Basic and acidic residues" evidence="9">
    <location>
        <begin position="510"/>
        <end position="525"/>
    </location>
</feature>
<proteinExistence type="inferred from homology"/>
<reference evidence="13" key="2">
    <citation type="submission" date="2019-10" db="EMBL/GenBank/DDBJ databases">
        <authorList>
            <consortium name="NCBI Genome Project"/>
        </authorList>
    </citation>
    <scope>NUCLEOTIDE SEQUENCE</scope>
    <source>
        <strain evidence="13">NI907</strain>
    </source>
</reference>
<dbReference type="Pfam" id="PF00083">
    <property type="entry name" value="Sugar_tr"/>
    <property type="match status" value="1"/>
</dbReference>
<dbReference type="PROSITE" id="PS50850">
    <property type="entry name" value="MFS"/>
    <property type="match status" value="1"/>
</dbReference>
<dbReference type="PROSITE" id="PS00217">
    <property type="entry name" value="SUGAR_TRANSPORT_2"/>
    <property type="match status" value="1"/>
</dbReference>
<comment type="subcellular location">
    <subcellularLocation>
        <location evidence="1">Membrane</location>
        <topology evidence="1">Multi-pass membrane protein</topology>
    </subcellularLocation>
</comment>
<feature type="compositionally biased region" description="Basic and acidic residues" evidence="9">
    <location>
        <begin position="562"/>
        <end position="572"/>
    </location>
</feature>
<feature type="transmembrane region" description="Helical" evidence="10">
    <location>
        <begin position="423"/>
        <end position="444"/>
    </location>
</feature>
<reference evidence="12 13" key="1">
    <citation type="journal article" date="2019" name="Mol. Biol. Evol.">
        <title>Blast fungal genomes show frequent chromosomal changes, gene gains and losses, and effector gene turnover.</title>
        <authorList>
            <person name="Gomez Luciano L.B."/>
            <person name="Jason Tsai I."/>
            <person name="Chuma I."/>
            <person name="Tosa Y."/>
            <person name="Chen Y.H."/>
            <person name="Li J.Y."/>
            <person name="Li M.Y."/>
            <person name="Jade Lu M.Y."/>
            <person name="Nakayashiki H."/>
            <person name="Li W.H."/>
        </authorList>
    </citation>
    <scope>NUCLEOTIDE SEQUENCE [LARGE SCALE GENOMIC DNA]</scope>
    <source>
        <strain evidence="12 13">NI907</strain>
    </source>
</reference>
<feature type="transmembrane region" description="Helical" evidence="10">
    <location>
        <begin position="324"/>
        <end position="345"/>
    </location>
</feature>
<feature type="region of interest" description="Disordered" evidence="9">
    <location>
        <begin position="510"/>
        <end position="572"/>
    </location>
</feature>
<dbReference type="PRINTS" id="PR00171">
    <property type="entry name" value="SUGRTRNSPORT"/>
</dbReference>
<dbReference type="InterPro" id="IPR005829">
    <property type="entry name" value="Sugar_transporter_CS"/>
</dbReference>
<evidence type="ECO:0000259" key="11">
    <source>
        <dbReference type="PROSITE" id="PS50850"/>
    </source>
</evidence>
<dbReference type="KEGG" id="pgri:PgNI_11524"/>
<evidence type="ECO:0000256" key="4">
    <source>
        <dbReference type="ARBA" id="ARBA00022597"/>
    </source>
</evidence>
<dbReference type="NCBIfam" id="TIGR00879">
    <property type="entry name" value="SP"/>
    <property type="match status" value="1"/>
</dbReference>
<dbReference type="GO" id="GO:0005351">
    <property type="term" value="F:carbohydrate:proton symporter activity"/>
    <property type="evidence" value="ECO:0007669"/>
    <property type="project" value="TreeGrafter"/>
</dbReference>
<dbReference type="RefSeq" id="XP_030976576.1">
    <property type="nucleotide sequence ID" value="XM_031131490.1"/>
</dbReference>
<dbReference type="InterPro" id="IPR020846">
    <property type="entry name" value="MFS_dom"/>
</dbReference>
<reference evidence="13" key="3">
    <citation type="submission" date="2025-08" db="UniProtKB">
        <authorList>
            <consortium name="RefSeq"/>
        </authorList>
    </citation>
    <scope>IDENTIFICATION</scope>
    <source>
        <strain evidence="13">NI907</strain>
    </source>
</reference>
<dbReference type="InterPro" id="IPR036259">
    <property type="entry name" value="MFS_trans_sf"/>
</dbReference>
<dbReference type="InterPro" id="IPR005828">
    <property type="entry name" value="MFS_sugar_transport-like"/>
</dbReference>
<feature type="transmembrane region" description="Helical" evidence="10">
    <location>
        <begin position="285"/>
        <end position="304"/>
    </location>
</feature>
<keyword evidence="7 10" id="KW-0472">Membrane</keyword>
<evidence type="ECO:0000256" key="8">
    <source>
        <dbReference type="RuleBase" id="RU003346"/>
    </source>
</evidence>
<evidence type="ECO:0000256" key="7">
    <source>
        <dbReference type="ARBA" id="ARBA00023136"/>
    </source>
</evidence>
<feature type="domain" description="Major facilitator superfamily (MFS) profile" evidence="11">
    <location>
        <begin position="21"/>
        <end position="475"/>
    </location>
</feature>
<feature type="transmembrane region" description="Helical" evidence="10">
    <location>
        <begin position="189"/>
        <end position="212"/>
    </location>
</feature>
<feature type="transmembrane region" description="Helical" evidence="10">
    <location>
        <begin position="450"/>
        <end position="471"/>
    </location>
</feature>
<keyword evidence="5 10" id="KW-0812">Transmembrane</keyword>
<feature type="transmembrane region" description="Helical" evidence="10">
    <location>
        <begin position="101"/>
        <end position="123"/>
    </location>
</feature>
<dbReference type="CDD" id="cd17356">
    <property type="entry name" value="MFS_HXT"/>
    <property type="match status" value="1"/>
</dbReference>
<feature type="transmembrane region" description="Helical" evidence="10">
    <location>
        <begin position="68"/>
        <end position="89"/>
    </location>
</feature>
<comment type="similarity">
    <text evidence="2 8">Belongs to the major facilitator superfamily. Sugar transporter (TC 2.A.1.1) family.</text>
</comment>
<evidence type="ECO:0000313" key="12">
    <source>
        <dbReference type="Proteomes" id="UP000515153"/>
    </source>
</evidence>
<dbReference type="PANTHER" id="PTHR48022:SF75">
    <property type="entry name" value="GALACTOSE TRANSPORTER-RELATED"/>
    <property type="match status" value="1"/>
</dbReference>
<dbReference type="Gene3D" id="1.20.1250.20">
    <property type="entry name" value="MFS general substrate transporter like domains"/>
    <property type="match status" value="1"/>
</dbReference>
<dbReference type="FunFam" id="1.20.1250.20:FF:000044">
    <property type="entry name" value="Hexose transporter Hxt3p"/>
    <property type="match status" value="1"/>
</dbReference>
<dbReference type="AlphaFoldDB" id="A0A6P8ANU5"/>
<dbReference type="PANTHER" id="PTHR48022">
    <property type="entry name" value="PLASTIDIC GLUCOSE TRANSPORTER 4"/>
    <property type="match status" value="1"/>
</dbReference>